<sequence length="64" mass="6879">MFRAWLCVLTYLLTLHLVGPGFVLSSHSVGLRGAAGLLLMLTVGLWLSSRMVGRVRAEVAVGLI</sequence>
<evidence type="ECO:0000256" key="1">
    <source>
        <dbReference type="SAM" id="Phobius"/>
    </source>
</evidence>
<keyword evidence="1" id="KW-0472">Membrane</keyword>
<organism evidence="2 3">
    <name type="scientific">Cyclopterus lumpus</name>
    <name type="common">Lumpsucker</name>
    <dbReference type="NCBI Taxonomy" id="8103"/>
    <lineage>
        <taxon>Eukaryota</taxon>
        <taxon>Metazoa</taxon>
        <taxon>Chordata</taxon>
        <taxon>Craniata</taxon>
        <taxon>Vertebrata</taxon>
        <taxon>Euteleostomi</taxon>
        <taxon>Actinopterygii</taxon>
        <taxon>Neopterygii</taxon>
        <taxon>Teleostei</taxon>
        <taxon>Neoteleostei</taxon>
        <taxon>Acanthomorphata</taxon>
        <taxon>Eupercaria</taxon>
        <taxon>Perciformes</taxon>
        <taxon>Cottioidei</taxon>
        <taxon>Cottales</taxon>
        <taxon>Cyclopteridae</taxon>
        <taxon>Cyclopterus</taxon>
    </lineage>
</organism>
<accession>A0A8C2X4M2</accession>
<keyword evidence="3" id="KW-1185">Reference proteome</keyword>
<dbReference type="AlphaFoldDB" id="A0A8C2X4M2"/>
<evidence type="ECO:0000313" key="2">
    <source>
        <dbReference type="Ensembl" id="ENSCLMP00005013563.1"/>
    </source>
</evidence>
<reference evidence="2" key="1">
    <citation type="submission" date="2025-08" db="UniProtKB">
        <authorList>
            <consortium name="Ensembl"/>
        </authorList>
    </citation>
    <scope>IDENTIFICATION</scope>
</reference>
<keyword evidence="1" id="KW-1133">Transmembrane helix</keyword>
<protein>
    <submittedName>
        <fullName evidence="2">Uncharacterized protein</fullName>
    </submittedName>
</protein>
<dbReference type="Ensembl" id="ENSCLMT00005014501.1">
    <property type="protein sequence ID" value="ENSCLMP00005013563.1"/>
    <property type="gene ID" value="ENSCLMG00005007199.1"/>
</dbReference>
<name>A0A8C2X4M2_CYCLU</name>
<proteinExistence type="predicted"/>
<feature type="transmembrane region" description="Helical" evidence="1">
    <location>
        <begin position="30"/>
        <end position="47"/>
    </location>
</feature>
<evidence type="ECO:0000313" key="3">
    <source>
        <dbReference type="Proteomes" id="UP000694565"/>
    </source>
</evidence>
<reference evidence="2" key="2">
    <citation type="submission" date="2025-09" db="UniProtKB">
        <authorList>
            <consortium name="Ensembl"/>
        </authorList>
    </citation>
    <scope>IDENTIFICATION</scope>
</reference>
<keyword evidence="1" id="KW-0812">Transmembrane</keyword>
<dbReference type="Proteomes" id="UP000694565">
    <property type="component" value="Unplaced"/>
</dbReference>